<dbReference type="InterPro" id="IPR011611">
    <property type="entry name" value="PfkB_dom"/>
</dbReference>
<proteinExistence type="inferred from homology"/>
<name>A0A4R2FA28_9GAMM</name>
<sequence>MNELLPVYIFGEVLYDCFPENAPMLGGAPFNVAWHLQAFDVAPVMISAVGDDALGKNICQQMQQWGLDTTQIQQDRQHPTGTVNVTIVDAEPSYDIVLNAAYDHISEQQLPQIIGEHFFYHGSLAARCPGSRTALERLHGLPGQKTFIDVNLRAPWWDKTWLRTMVHGAYCVKLNQHELAQLAALDDAPSEHCDLEELALNYRLTNNITHLIVTLGAAGAFLVDETGNVVTPELTPQTSNIVDTVGAGDAFSAVLLLGMLHQWDWRTTLERAQQFAGFIVGRQGALSDNPAIYCDFKRLWGLI</sequence>
<evidence type="ECO:0000259" key="6">
    <source>
        <dbReference type="Pfam" id="PF00294"/>
    </source>
</evidence>
<evidence type="ECO:0000256" key="2">
    <source>
        <dbReference type="ARBA" id="ARBA00022679"/>
    </source>
</evidence>
<organism evidence="7 8">
    <name type="scientific">Shewanella fodinae</name>
    <dbReference type="NCBI Taxonomy" id="552357"/>
    <lineage>
        <taxon>Bacteria</taxon>
        <taxon>Pseudomonadati</taxon>
        <taxon>Pseudomonadota</taxon>
        <taxon>Gammaproteobacteria</taxon>
        <taxon>Alteromonadales</taxon>
        <taxon>Shewanellaceae</taxon>
        <taxon>Shewanella</taxon>
    </lineage>
</organism>
<comment type="caution">
    <text evidence="7">The sequence shown here is derived from an EMBL/GenBank/DDBJ whole genome shotgun (WGS) entry which is preliminary data.</text>
</comment>
<dbReference type="GO" id="GO:0016301">
    <property type="term" value="F:kinase activity"/>
    <property type="evidence" value="ECO:0007669"/>
    <property type="project" value="UniProtKB-KW"/>
</dbReference>
<evidence type="ECO:0000256" key="5">
    <source>
        <dbReference type="ARBA" id="ARBA00022840"/>
    </source>
</evidence>
<dbReference type="PANTHER" id="PTHR43085">
    <property type="entry name" value="HEXOKINASE FAMILY MEMBER"/>
    <property type="match status" value="1"/>
</dbReference>
<evidence type="ECO:0000313" key="8">
    <source>
        <dbReference type="Proteomes" id="UP000294832"/>
    </source>
</evidence>
<keyword evidence="3" id="KW-0547">Nucleotide-binding</keyword>
<accession>A0A4R2FA28</accession>
<dbReference type="GO" id="GO:0005524">
    <property type="term" value="F:ATP binding"/>
    <property type="evidence" value="ECO:0007669"/>
    <property type="project" value="UniProtKB-KW"/>
</dbReference>
<evidence type="ECO:0000313" key="7">
    <source>
        <dbReference type="EMBL" id="TCN83072.1"/>
    </source>
</evidence>
<keyword evidence="8" id="KW-1185">Reference proteome</keyword>
<gene>
    <name evidence="7" type="ORF">EDC91_11652</name>
</gene>
<dbReference type="OrthoDB" id="9779730at2"/>
<comment type="similarity">
    <text evidence="1">Belongs to the carbohydrate kinase PfkB family.</text>
</comment>
<reference evidence="7 8" key="1">
    <citation type="submission" date="2019-03" db="EMBL/GenBank/DDBJ databases">
        <title>Freshwater and sediment microbial communities from various areas in North America, analyzing microbe dynamics in response to fracking.</title>
        <authorList>
            <person name="Lamendella R."/>
        </authorList>
    </citation>
    <scope>NUCLEOTIDE SEQUENCE [LARGE SCALE GENOMIC DNA]</scope>
    <source>
        <strain evidence="7 8">74A</strain>
    </source>
</reference>
<dbReference type="Gene3D" id="3.40.1190.20">
    <property type="match status" value="1"/>
</dbReference>
<dbReference type="Proteomes" id="UP000294832">
    <property type="component" value="Unassembled WGS sequence"/>
</dbReference>
<feature type="domain" description="Carbohydrate kinase PfkB" evidence="6">
    <location>
        <begin position="26"/>
        <end position="291"/>
    </location>
</feature>
<keyword evidence="2" id="KW-0808">Transferase</keyword>
<dbReference type="PANTHER" id="PTHR43085:SF1">
    <property type="entry name" value="PSEUDOURIDINE KINASE-RELATED"/>
    <property type="match status" value="1"/>
</dbReference>
<dbReference type="Pfam" id="PF00294">
    <property type="entry name" value="PfkB"/>
    <property type="match status" value="1"/>
</dbReference>
<dbReference type="SUPFAM" id="SSF53613">
    <property type="entry name" value="Ribokinase-like"/>
    <property type="match status" value="1"/>
</dbReference>
<keyword evidence="5" id="KW-0067">ATP-binding</keyword>
<dbReference type="RefSeq" id="WP_133039281.1">
    <property type="nucleotide sequence ID" value="NZ_SLWF01000016.1"/>
</dbReference>
<dbReference type="InterPro" id="IPR029056">
    <property type="entry name" value="Ribokinase-like"/>
</dbReference>
<dbReference type="EMBL" id="SLWF01000016">
    <property type="protein sequence ID" value="TCN83072.1"/>
    <property type="molecule type" value="Genomic_DNA"/>
</dbReference>
<evidence type="ECO:0000256" key="1">
    <source>
        <dbReference type="ARBA" id="ARBA00010688"/>
    </source>
</evidence>
<evidence type="ECO:0000256" key="3">
    <source>
        <dbReference type="ARBA" id="ARBA00022741"/>
    </source>
</evidence>
<evidence type="ECO:0000256" key="4">
    <source>
        <dbReference type="ARBA" id="ARBA00022777"/>
    </source>
</evidence>
<dbReference type="InterPro" id="IPR050306">
    <property type="entry name" value="PfkB_Carbo_kinase"/>
</dbReference>
<keyword evidence="4 7" id="KW-0418">Kinase</keyword>
<dbReference type="AlphaFoldDB" id="A0A4R2FA28"/>
<protein>
    <submittedName>
        <fullName evidence="7">Fructokinase</fullName>
    </submittedName>
</protein>